<accession>A0ABR0TYM8</accession>
<dbReference type="InterPro" id="IPR001841">
    <property type="entry name" value="Znf_RING"/>
</dbReference>
<gene>
    <name evidence="7" type="ORF">DH2020_007440</name>
</gene>
<evidence type="ECO:0000256" key="1">
    <source>
        <dbReference type="ARBA" id="ARBA00022723"/>
    </source>
</evidence>
<feature type="coiled-coil region" evidence="5">
    <location>
        <begin position="127"/>
        <end position="154"/>
    </location>
</feature>
<keyword evidence="8" id="KW-1185">Reference proteome</keyword>
<dbReference type="PIRSF" id="PIRSF036836">
    <property type="entry name" value="RNase_bind_SBP1"/>
    <property type="match status" value="1"/>
</dbReference>
<dbReference type="EMBL" id="JABTTQ020003506">
    <property type="protein sequence ID" value="KAK6115171.1"/>
    <property type="molecule type" value="Genomic_DNA"/>
</dbReference>
<dbReference type="PANTHER" id="PTHR42647:SF71">
    <property type="entry name" value="E3 UBIQUITIN-PROTEIN LIGASE BOI"/>
    <property type="match status" value="1"/>
</dbReference>
<sequence>MASVLGIEDGLCFQELEHPNQQRKELNQLVDYSDNLASASSAFACFGSLPVQIMQSLSSELEKQRLEMDWFLQMENKRLRRSILEEETRQKALLMRKYESRIKILMLQKDEELAFARNKTRELQDFLTRAEMEAKAWEKKATEKEAIVSDLNNRLNQVKMKDDDAVSFCDSSSSSSSGEKSEKKVMMKGCCCKLCQARSLCVVFFPCRHLCCCKSCEPLLGQCPVCETVKEASLEVFLG</sequence>
<organism evidence="7 8">
    <name type="scientific">Rehmannia glutinosa</name>
    <name type="common">Chinese foxglove</name>
    <dbReference type="NCBI Taxonomy" id="99300"/>
    <lineage>
        <taxon>Eukaryota</taxon>
        <taxon>Viridiplantae</taxon>
        <taxon>Streptophyta</taxon>
        <taxon>Embryophyta</taxon>
        <taxon>Tracheophyta</taxon>
        <taxon>Spermatophyta</taxon>
        <taxon>Magnoliopsida</taxon>
        <taxon>eudicotyledons</taxon>
        <taxon>Gunneridae</taxon>
        <taxon>Pentapetalae</taxon>
        <taxon>asterids</taxon>
        <taxon>lamiids</taxon>
        <taxon>Lamiales</taxon>
        <taxon>Orobanchaceae</taxon>
        <taxon>Rehmannieae</taxon>
        <taxon>Rehmannia</taxon>
    </lineage>
</organism>
<evidence type="ECO:0000256" key="3">
    <source>
        <dbReference type="ARBA" id="ARBA00022833"/>
    </source>
</evidence>
<evidence type="ECO:0000259" key="6">
    <source>
        <dbReference type="PROSITE" id="PS50089"/>
    </source>
</evidence>
<dbReference type="PANTHER" id="PTHR42647">
    <property type="entry name" value="SBP (S-RIBONUCLEASE BINDING PROTEIN) FAMILY PROTEIN"/>
    <property type="match status" value="1"/>
</dbReference>
<evidence type="ECO:0000256" key="5">
    <source>
        <dbReference type="SAM" id="Coils"/>
    </source>
</evidence>
<keyword evidence="5" id="KW-0175">Coiled coil</keyword>
<keyword evidence="1" id="KW-0479">Metal-binding</keyword>
<feature type="domain" description="RING-type" evidence="6">
    <location>
        <begin position="192"/>
        <end position="227"/>
    </location>
</feature>
<evidence type="ECO:0000313" key="8">
    <source>
        <dbReference type="Proteomes" id="UP001318860"/>
    </source>
</evidence>
<protein>
    <recommendedName>
        <fullName evidence="6">RING-type domain-containing protein</fullName>
    </recommendedName>
</protein>
<reference evidence="7 8" key="1">
    <citation type="journal article" date="2021" name="Comput. Struct. Biotechnol. J.">
        <title>De novo genome assembly of the potent medicinal plant Rehmannia glutinosa using nanopore technology.</title>
        <authorList>
            <person name="Ma L."/>
            <person name="Dong C."/>
            <person name="Song C."/>
            <person name="Wang X."/>
            <person name="Zheng X."/>
            <person name="Niu Y."/>
            <person name="Chen S."/>
            <person name="Feng W."/>
        </authorList>
    </citation>
    <scope>NUCLEOTIDE SEQUENCE [LARGE SCALE GENOMIC DNA]</scope>
    <source>
        <strain evidence="7">DH-2019</strain>
    </source>
</reference>
<dbReference type="Gene3D" id="3.30.40.10">
    <property type="entry name" value="Zinc/RING finger domain, C3HC4 (zinc finger)"/>
    <property type="match status" value="1"/>
</dbReference>
<evidence type="ECO:0000256" key="2">
    <source>
        <dbReference type="ARBA" id="ARBA00022771"/>
    </source>
</evidence>
<dbReference type="Proteomes" id="UP001318860">
    <property type="component" value="Unassembled WGS sequence"/>
</dbReference>
<name>A0ABR0TYM8_REHGL</name>
<dbReference type="InterPro" id="IPR013083">
    <property type="entry name" value="Znf_RING/FYVE/PHD"/>
</dbReference>
<keyword evidence="3" id="KW-0862">Zinc</keyword>
<dbReference type="PROSITE" id="PS50089">
    <property type="entry name" value="ZF_RING_2"/>
    <property type="match status" value="1"/>
</dbReference>
<evidence type="ECO:0000256" key="4">
    <source>
        <dbReference type="PROSITE-ProRule" id="PRU00175"/>
    </source>
</evidence>
<evidence type="ECO:0000313" key="7">
    <source>
        <dbReference type="EMBL" id="KAK6115171.1"/>
    </source>
</evidence>
<proteinExistence type="predicted"/>
<comment type="caution">
    <text evidence="7">The sequence shown here is derived from an EMBL/GenBank/DDBJ whole genome shotgun (WGS) entry which is preliminary data.</text>
</comment>
<keyword evidence="2 4" id="KW-0863">Zinc-finger</keyword>